<comment type="similarity">
    <text evidence="1">Belongs to the LysR transcriptional regulatory family.</text>
</comment>
<keyword evidence="2" id="KW-0805">Transcription regulation</keyword>
<sequence length="306" mass="32356">MKEPARTLAWDDFRLIDAVAATRNLPAAAVRLGLDHSTVFRRLKAIEATLGQALFERHRSGYALTPAGEEMAALAARVDEDITTVTRRLAGQDVAPSGEVRIATSDSLLSDLLMPMLAGFRAANPAIRLDIVTGNAALNLSRRDADVAVRATDSPPDALVGRRAARIAWALYGAAGAEHPPDPAESARWVCLGDNLSGLRVVRFAQAAVAPGRLAARFDTVLGLAHAVAAGIGVGHLPCFLGDSWPGLTRLAPPDPAYASDLWLLTHPDLRHTPRVRALLDHLAAAVAARRTLIEGGAPRDTSPGT</sequence>
<dbReference type="PANTHER" id="PTHR30537:SF3">
    <property type="entry name" value="TRANSCRIPTIONAL REGULATORY PROTEIN"/>
    <property type="match status" value="1"/>
</dbReference>
<keyword evidence="7" id="KW-1185">Reference proteome</keyword>
<dbReference type="SUPFAM" id="SSF53850">
    <property type="entry name" value="Periplasmic binding protein-like II"/>
    <property type="match status" value="1"/>
</dbReference>
<protein>
    <submittedName>
        <fullName evidence="6">LysR family transcriptional regulator</fullName>
    </submittedName>
</protein>
<feature type="domain" description="HTH lysR-type" evidence="5">
    <location>
        <begin position="8"/>
        <end position="65"/>
    </location>
</feature>
<evidence type="ECO:0000256" key="3">
    <source>
        <dbReference type="ARBA" id="ARBA00023125"/>
    </source>
</evidence>
<dbReference type="Pfam" id="PF03466">
    <property type="entry name" value="LysR_substrate"/>
    <property type="match status" value="1"/>
</dbReference>
<dbReference type="InterPro" id="IPR058163">
    <property type="entry name" value="LysR-type_TF_proteobact-type"/>
</dbReference>
<dbReference type="SUPFAM" id="SSF46785">
    <property type="entry name" value="Winged helix' DNA-binding domain"/>
    <property type="match status" value="1"/>
</dbReference>
<dbReference type="Gene3D" id="1.10.10.10">
    <property type="entry name" value="Winged helix-like DNA-binding domain superfamily/Winged helix DNA-binding domain"/>
    <property type="match status" value="1"/>
</dbReference>
<accession>A0ABT1X6D8</accession>
<evidence type="ECO:0000313" key="6">
    <source>
        <dbReference type="EMBL" id="MCR0983650.1"/>
    </source>
</evidence>
<dbReference type="PROSITE" id="PS50931">
    <property type="entry name" value="HTH_LYSR"/>
    <property type="match status" value="1"/>
</dbReference>
<evidence type="ECO:0000256" key="2">
    <source>
        <dbReference type="ARBA" id="ARBA00023015"/>
    </source>
</evidence>
<dbReference type="InterPro" id="IPR036388">
    <property type="entry name" value="WH-like_DNA-bd_sf"/>
</dbReference>
<reference evidence="6 7" key="1">
    <citation type="submission" date="2022-06" db="EMBL/GenBank/DDBJ databases">
        <title>Roseomonas CN29.</title>
        <authorList>
            <person name="Cheng Y."/>
            <person name="He X."/>
        </authorList>
    </citation>
    <scope>NUCLEOTIDE SEQUENCE [LARGE SCALE GENOMIC DNA]</scope>
    <source>
        <strain evidence="6 7">CN29</strain>
    </source>
</reference>
<dbReference type="InterPro" id="IPR036390">
    <property type="entry name" value="WH_DNA-bd_sf"/>
</dbReference>
<dbReference type="Gene3D" id="3.40.190.290">
    <property type="match status" value="1"/>
</dbReference>
<dbReference type="EMBL" id="JANJOU010000014">
    <property type="protein sequence ID" value="MCR0983650.1"/>
    <property type="molecule type" value="Genomic_DNA"/>
</dbReference>
<evidence type="ECO:0000259" key="5">
    <source>
        <dbReference type="PROSITE" id="PS50931"/>
    </source>
</evidence>
<name>A0ABT1X6D8_9PROT</name>
<evidence type="ECO:0000256" key="4">
    <source>
        <dbReference type="ARBA" id="ARBA00023163"/>
    </source>
</evidence>
<evidence type="ECO:0000313" key="7">
    <source>
        <dbReference type="Proteomes" id="UP001524642"/>
    </source>
</evidence>
<dbReference type="InterPro" id="IPR005119">
    <property type="entry name" value="LysR_subst-bd"/>
</dbReference>
<dbReference type="Proteomes" id="UP001524642">
    <property type="component" value="Unassembled WGS sequence"/>
</dbReference>
<proteinExistence type="inferred from homology"/>
<dbReference type="PANTHER" id="PTHR30537">
    <property type="entry name" value="HTH-TYPE TRANSCRIPTIONAL REGULATOR"/>
    <property type="match status" value="1"/>
</dbReference>
<dbReference type="Pfam" id="PF00126">
    <property type="entry name" value="HTH_1"/>
    <property type="match status" value="1"/>
</dbReference>
<dbReference type="RefSeq" id="WP_257717312.1">
    <property type="nucleotide sequence ID" value="NZ_JANJOU010000014.1"/>
</dbReference>
<dbReference type="InterPro" id="IPR000847">
    <property type="entry name" value="LysR_HTH_N"/>
</dbReference>
<keyword evidence="4" id="KW-0804">Transcription</keyword>
<evidence type="ECO:0000256" key="1">
    <source>
        <dbReference type="ARBA" id="ARBA00009437"/>
    </source>
</evidence>
<keyword evidence="3" id="KW-0238">DNA-binding</keyword>
<gene>
    <name evidence="6" type="ORF">NRP21_16470</name>
</gene>
<organism evidence="6 7">
    <name type="scientific">Roseomonas populi</name>
    <dbReference type="NCBI Taxonomy" id="3121582"/>
    <lineage>
        <taxon>Bacteria</taxon>
        <taxon>Pseudomonadati</taxon>
        <taxon>Pseudomonadota</taxon>
        <taxon>Alphaproteobacteria</taxon>
        <taxon>Acetobacterales</taxon>
        <taxon>Roseomonadaceae</taxon>
        <taxon>Roseomonas</taxon>
    </lineage>
</organism>
<comment type="caution">
    <text evidence="6">The sequence shown here is derived from an EMBL/GenBank/DDBJ whole genome shotgun (WGS) entry which is preliminary data.</text>
</comment>